<organism evidence="1 2">
    <name type="scientific">Sphaerobolus stellatus (strain SS14)</name>
    <dbReference type="NCBI Taxonomy" id="990650"/>
    <lineage>
        <taxon>Eukaryota</taxon>
        <taxon>Fungi</taxon>
        <taxon>Dikarya</taxon>
        <taxon>Basidiomycota</taxon>
        <taxon>Agaricomycotina</taxon>
        <taxon>Agaricomycetes</taxon>
        <taxon>Phallomycetidae</taxon>
        <taxon>Geastrales</taxon>
        <taxon>Sphaerobolaceae</taxon>
        <taxon>Sphaerobolus</taxon>
    </lineage>
</organism>
<dbReference type="HOGENOM" id="CLU_1628116_0_0_1"/>
<dbReference type="EMBL" id="KN837275">
    <property type="protein sequence ID" value="KIJ29790.1"/>
    <property type="molecule type" value="Genomic_DNA"/>
</dbReference>
<dbReference type="AlphaFoldDB" id="A0A0C9UX73"/>
<sequence>MSIGGTVILNHSFRFIEEELLYILRKLLEMRLWTGTLWAAYQEKPSEVAVNQPPLDSSFSPSRIISEASQRSSVAHLFYFYSLLCEIATLSTKPPSVWVMPSINEVDDTTTVREDSAGLNAYQGQDKTKLDKRSSIGMSLGAKAKAVEINSRQLARDCLQVLGKEFTN</sequence>
<reference evidence="1 2" key="1">
    <citation type="submission" date="2014-06" db="EMBL/GenBank/DDBJ databases">
        <title>Evolutionary Origins and Diversification of the Mycorrhizal Mutualists.</title>
        <authorList>
            <consortium name="DOE Joint Genome Institute"/>
            <consortium name="Mycorrhizal Genomics Consortium"/>
            <person name="Kohler A."/>
            <person name="Kuo A."/>
            <person name="Nagy L.G."/>
            <person name="Floudas D."/>
            <person name="Copeland A."/>
            <person name="Barry K.W."/>
            <person name="Cichocki N."/>
            <person name="Veneault-Fourrey C."/>
            <person name="LaButti K."/>
            <person name="Lindquist E.A."/>
            <person name="Lipzen A."/>
            <person name="Lundell T."/>
            <person name="Morin E."/>
            <person name="Murat C."/>
            <person name="Riley R."/>
            <person name="Ohm R."/>
            <person name="Sun H."/>
            <person name="Tunlid A."/>
            <person name="Henrissat B."/>
            <person name="Grigoriev I.V."/>
            <person name="Hibbett D.S."/>
            <person name="Martin F."/>
        </authorList>
    </citation>
    <scope>NUCLEOTIDE SEQUENCE [LARGE SCALE GENOMIC DNA]</scope>
    <source>
        <strain evidence="1 2">SS14</strain>
    </source>
</reference>
<name>A0A0C9UX73_SPHS4</name>
<dbReference type="Proteomes" id="UP000054279">
    <property type="component" value="Unassembled WGS sequence"/>
</dbReference>
<keyword evidence="2" id="KW-1185">Reference proteome</keyword>
<dbReference type="OrthoDB" id="294853at2759"/>
<proteinExistence type="predicted"/>
<evidence type="ECO:0000313" key="1">
    <source>
        <dbReference type="EMBL" id="KIJ29790.1"/>
    </source>
</evidence>
<evidence type="ECO:0000313" key="2">
    <source>
        <dbReference type="Proteomes" id="UP000054279"/>
    </source>
</evidence>
<protein>
    <submittedName>
        <fullName evidence="1">Unplaced genomic scaffold SPHSTscaffold_200, whole genome shotgun sequence</fullName>
    </submittedName>
</protein>
<accession>A0A0C9UX73</accession>
<gene>
    <name evidence="1" type="ORF">M422DRAFT_268743</name>
</gene>